<accession>A0A8J1IV28</accession>
<sequence>MAALTFPTVSATTAPLSELRIPLPGAVFLAVSLYLVVLLALLLMHQCLQARGCCPACLGWQLVGAFGVCDMCVSCAQSCDCKVPSITRCMDTCCPSKPNCDSCRGCSCCPLCDFACTCQPPDCSTINCMCCEIRLR</sequence>
<dbReference type="AGR" id="Xenbase:XB-GENE-29093083"/>
<dbReference type="OrthoDB" id="6365775at2759"/>
<evidence type="ECO:0000313" key="2">
    <source>
        <dbReference type="Proteomes" id="UP000008143"/>
    </source>
</evidence>
<name>A0A8J1IV28_XENTR</name>
<keyword evidence="2" id="KW-1185">Reference proteome</keyword>
<dbReference type="Xenbase" id="XB-GENE-29093083">
    <property type="gene designation" value="LOC116407715"/>
</dbReference>
<keyword evidence="1" id="KW-0812">Transmembrane</keyword>
<dbReference type="GeneID" id="116407715"/>
<dbReference type="AlphaFoldDB" id="A0A8J1IV28"/>
<protein>
    <submittedName>
        <fullName evidence="3">Uncharaterized LOC112694756 homolog</fullName>
    </submittedName>
</protein>
<feature type="transmembrane region" description="Helical" evidence="1">
    <location>
        <begin position="23"/>
        <end position="43"/>
    </location>
</feature>
<evidence type="ECO:0000313" key="4">
    <source>
        <dbReference type="Xenbase" id="XB-GENE-29093083"/>
    </source>
</evidence>
<proteinExistence type="predicted"/>
<dbReference type="OMA" id="EPQDCCW"/>
<gene>
    <name evidence="3 4" type="primary">LOC116407715</name>
</gene>
<organism evidence="2 3">
    <name type="scientific">Xenopus tropicalis</name>
    <name type="common">Western clawed frog</name>
    <name type="synonym">Silurana tropicalis</name>
    <dbReference type="NCBI Taxonomy" id="8364"/>
    <lineage>
        <taxon>Eukaryota</taxon>
        <taxon>Metazoa</taxon>
        <taxon>Chordata</taxon>
        <taxon>Craniata</taxon>
        <taxon>Vertebrata</taxon>
        <taxon>Euteleostomi</taxon>
        <taxon>Amphibia</taxon>
        <taxon>Batrachia</taxon>
        <taxon>Anura</taxon>
        <taxon>Pipoidea</taxon>
        <taxon>Pipidae</taxon>
        <taxon>Xenopodinae</taxon>
        <taxon>Xenopus</taxon>
        <taxon>Silurana</taxon>
    </lineage>
</organism>
<evidence type="ECO:0000256" key="1">
    <source>
        <dbReference type="SAM" id="Phobius"/>
    </source>
</evidence>
<dbReference type="Proteomes" id="UP000008143">
    <property type="component" value="Chromosome 9"/>
</dbReference>
<dbReference type="RefSeq" id="XP_031749454.1">
    <property type="nucleotide sequence ID" value="XM_031893594.1"/>
</dbReference>
<dbReference type="KEGG" id="xtr:116407715"/>
<evidence type="ECO:0000313" key="3">
    <source>
        <dbReference type="RefSeq" id="XP_031749454.1"/>
    </source>
</evidence>
<keyword evidence="1" id="KW-1133">Transmembrane helix</keyword>
<reference evidence="3" key="1">
    <citation type="submission" date="2025-08" db="UniProtKB">
        <authorList>
            <consortium name="RefSeq"/>
        </authorList>
    </citation>
    <scope>IDENTIFICATION</scope>
    <source>
        <strain evidence="3">Nigerian</strain>
        <tissue evidence="3">Liver and blood</tissue>
    </source>
</reference>
<keyword evidence="1" id="KW-0472">Membrane</keyword>